<organism evidence="8 9">
    <name type="scientific">Pararge aegeria aegeria</name>
    <dbReference type="NCBI Taxonomy" id="348720"/>
    <lineage>
        <taxon>Eukaryota</taxon>
        <taxon>Metazoa</taxon>
        <taxon>Ecdysozoa</taxon>
        <taxon>Arthropoda</taxon>
        <taxon>Hexapoda</taxon>
        <taxon>Insecta</taxon>
        <taxon>Pterygota</taxon>
        <taxon>Neoptera</taxon>
        <taxon>Endopterygota</taxon>
        <taxon>Lepidoptera</taxon>
        <taxon>Glossata</taxon>
        <taxon>Ditrysia</taxon>
        <taxon>Papilionoidea</taxon>
        <taxon>Nymphalidae</taxon>
        <taxon>Satyrinae</taxon>
        <taxon>Satyrini</taxon>
        <taxon>Parargina</taxon>
        <taxon>Pararge</taxon>
    </lineage>
</organism>
<gene>
    <name evidence="8" type="primary">jg5931</name>
    <name evidence="8" type="ORF">PAEG_LOCUS13025</name>
</gene>
<dbReference type="InterPro" id="IPR007007">
    <property type="entry name" value="Ninjurin"/>
</dbReference>
<keyword evidence="9" id="KW-1185">Reference proteome</keyword>
<sequence length="192" mass="21346">MFSLHFSCPHKEDRVPTFAVHFVLRDSSSDIKIGNMAEKNMDKSGSDHSDYGNNEVNIDEVLNNQDTVTAICEAVKGLDANRYATKKTVAQGMLDIALLTSNASQLKYVLQVGPKHEFYMLLLVLISISIILQVVSAIAAIVLGFIFDINHQRHHRSAEILNNLSLMFKVISTTVNIVISIFYSIAFDTNSL</sequence>
<keyword evidence="6 7" id="KW-0472">Membrane</keyword>
<dbReference type="EMBL" id="CAKXAJ010025123">
    <property type="protein sequence ID" value="CAH2235362.1"/>
    <property type="molecule type" value="Genomic_DNA"/>
</dbReference>
<dbReference type="GO" id="GO:0016020">
    <property type="term" value="C:membrane"/>
    <property type="evidence" value="ECO:0007669"/>
    <property type="project" value="UniProtKB-SubCell"/>
</dbReference>
<name>A0A8S4RGN9_9NEOP</name>
<evidence type="ECO:0000256" key="2">
    <source>
        <dbReference type="ARBA" id="ARBA00008141"/>
    </source>
</evidence>
<dbReference type="AlphaFoldDB" id="A0A8S4RGN9"/>
<evidence type="ECO:0000256" key="1">
    <source>
        <dbReference type="ARBA" id="ARBA00004141"/>
    </source>
</evidence>
<dbReference type="GO" id="GO:0042246">
    <property type="term" value="P:tissue regeneration"/>
    <property type="evidence" value="ECO:0007669"/>
    <property type="project" value="InterPro"/>
</dbReference>
<dbReference type="GO" id="GO:0007155">
    <property type="term" value="P:cell adhesion"/>
    <property type="evidence" value="ECO:0007669"/>
    <property type="project" value="UniProtKB-KW"/>
</dbReference>
<feature type="transmembrane region" description="Helical" evidence="7">
    <location>
        <begin position="166"/>
        <end position="186"/>
    </location>
</feature>
<evidence type="ECO:0000256" key="3">
    <source>
        <dbReference type="ARBA" id="ARBA00022692"/>
    </source>
</evidence>
<evidence type="ECO:0000256" key="7">
    <source>
        <dbReference type="SAM" id="Phobius"/>
    </source>
</evidence>
<dbReference type="PANTHER" id="PTHR12316:SF17">
    <property type="entry name" value="NINJURIN C, ISOFORM D"/>
    <property type="match status" value="1"/>
</dbReference>
<proteinExistence type="inferred from homology"/>
<protein>
    <submittedName>
        <fullName evidence="8">Jg5931 protein</fullName>
    </submittedName>
</protein>
<dbReference type="Pfam" id="PF04923">
    <property type="entry name" value="Ninjurin"/>
    <property type="match status" value="1"/>
</dbReference>
<comment type="similarity">
    <text evidence="2">Belongs to the ninjurin family.</text>
</comment>
<keyword evidence="5 7" id="KW-1133">Transmembrane helix</keyword>
<comment type="caution">
    <text evidence="8">The sequence shown here is derived from an EMBL/GenBank/DDBJ whole genome shotgun (WGS) entry which is preliminary data.</text>
</comment>
<evidence type="ECO:0000256" key="6">
    <source>
        <dbReference type="ARBA" id="ARBA00023136"/>
    </source>
</evidence>
<reference evidence="8" key="1">
    <citation type="submission" date="2022-03" db="EMBL/GenBank/DDBJ databases">
        <authorList>
            <person name="Lindestad O."/>
        </authorList>
    </citation>
    <scope>NUCLEOTIDE SEQUENCE</scope>
</reference>
<evidence type="ECO:0000313" key="9">
    <source>
        <dbReference type="Proteomes" id="UP000838756"/>
    </source>
</evidence>
<evidence type="ECO:0000256" key="4">
    <source>
        <dbReference type="ARBA" id="ARBA00022889"/>
    </source>
</evidence>
<dbReference type="OrthoDB" id="6114058at2759"/>
<keyword evidence="3 7" id="KW-0812">Transmembrane</keyword>
<dbReference type="PANTHER" id="PTHR12316">
    <property type="entry name" value="NINJURIN-RELATED"/>
    <property type="match status" value="1"/>
</dbReference>
<accession>A0A8S4RGN9</accession>
<feature type="transmembrane region" description="Helical" evidence="7">
    <location>
        <begin position="118"/>
        <end position="146"/>
    </location>
</feature>
<evidence type="ECO:0000313" key="8">
    <source>
        <dbReference type="EMBL" id="CAH2235362.1"/>
    </source>
</evidence>
<comment type="subcellular location">
    <subcellularLocation>
        <location evidence="1">Membrane</location>
        <topology evidence="1">Multi-pass membrane protein</topology>
    </subcellularLocation>
</comment>
<dbReference type="Proteomes" id="UP000838756">
    <property type="component" value="Unassembled WGS sequence"/>
</dbReference>
<keyword evidence="4" id="KW-0130">Cell adhesion</keyword>
<evidence type="ECO:0000256" key="5">
    <source>
        <dbReference type="ARBA" id="ARBA00022989"/>
    </source>
</evidence>